<comment type="similarity">
    <text evidence="1">Belongs to the ABC transporter superfamily.</text>
</comment>
<dbReference type="Gene3D" id="3.40.50.300">
    <property type="entry name" value="P-loop containing nucleotide triphosphate hydrolases"/>
    <property type="match status" value="2"/>
</dbReference>
<dbReference type="GO" id="GO:0005524">
    <property type="term" value="F:ATP binding"/>
    <property type="evidence" value="ECO:0007669"/>
    <property type="project" value="UniProtKB-KW"/>
</dbReference>
<proteinExistence type="inferred from homology"/>
<dbReference type="Pfam" id="PF00005">
    <property type="entry name" value="ABC_tran"/>
    <property type="match status" value="2"/>
</dbReference>
<accession>A0A212LFZ0</accession>
<dbReference type="CDD" id="cd03215">
    <property type="entry name" value="ABC_Carb_Monos_II"/>
    <property type="match status" value="1"/>
</dbReference>
<keyword evidence="2" id="KW-0547">Nucleotide-binding</keyword>
<dbReference type="InterPro" id="IPR003593">
    <property type="entry name" value="AAA+_ATPase"/>
</dbReference>
<dbReference type="InterPro" id="IPR017871">
    <property type="entry name" value="ABC_transporter-like_CS"/>
</dbReference>
<evidence type="ECO:0000313" key="5">
    <source>
        <dbReference type="EMBL" id="SCM76408.1"/>
    </source>
</evidence>
<feature type="domain" description="ABC transporter" evidence="4">
    <location>
        <begin position="7"/>
        <end position="239"/>
    </location>
</feature>
<dbReference type="CDD" id="cd03216">
    <property type="entry name" value="ABC_Carb_Monos_I"/>
    <property type="match status" value="1"/>
</dbReference>
<evidence type="ECO:0000256" key="2">
    <source>
        <dbReference type="ARBA" id="ARBA00022741"/>
    </source>
</evidence>
<dbReference type="SUPFAM" id="SSF52540">
    <property type="entry name" value="P-loop containing nucleoside triphosphate hydrolases"/>
    <property type="match status" value="2"/>
</dbReference>
<dbReference type="InterPro" id="IPR050107">
    <property type="entry name" value="ABC_carbohydrate_import_ATPase"/>
</dbReference>
<dbReference type="PANTHER" id="PTHR43790:SF4">
    <property type="entry name" value="GUANOSINE IMPORT ATP-BINDING PROTEIN NUPO"/>
    <property type="match status" value="1"/>
</dbReference>
<feature type="domain" description="ABC transporter" evidence="4">
    <location>
        <begin position="255"/>
        <end position="498"/>
    </location>
</feature>
<dbReference type="RefSeq" id="WP_288196597.1">
    <property type="nucleotide sequence ID" value="NZ_LT608334.1"/>
</dbReference>
<dbReference type="PROSITE" id="PS50893">
    <property type="entry name" value="ABC_TRANSPORTER_2"/>
    <property type="match status" value="2"/>
</dbReference>
<dbReference type="GO" id="GO:0016887">
    <property type="term" value="F:ATP hydrolysis activity"/>
    <property type="evidence" value="ECO:0007669"/>
    <property type="project" value="InterPro"/>
</dbReference>
<dbReference type="AlphaFoldDB" id="A0A212LFZ0"/>
<dbReference type="PANTHER" id="PTHR43790">
    <property type="entry name" value="CARBOHYDRATE TRANSPORT ATP-BINDING PROTEIN MG119-RELATED"/>
    <property type="match status" value="1"/>
</dbReference>
<evidence type="ECO:0000259" key="4">
    <source>
        <dbReference type="PROSITE" id="PS50893"/>
    </source>
</evidence>
<dbReference type="EMBL" id="FMJD01000008">
    <property type="protein sequence ID" value="SCM76408.1"/>
    <property type="molecule type" value="Genomic_DNA"/>
</dbReference>
<dbReference type="InterPro" id="IPR027417">
    <property type="entry name" value="P-loop_NTPase"/>
</dbReference>
<evidence type="ECO:0000256" key="1">
    <source>
        <dbReference type="ARBA" id="ARBA00005417"/>
    </source>
</evidence>
<organism evidence="5">
    <name type="scientific">uncultured Pleomorphomonas sp</name>
    <dbReference type="NCBI Taxonomy" id="442121"/>
    <lineage>
        <taxon>Bacteria</taxon>
        <taxon>Pseudomonadati</taxon>
        <taxon>Pseudomonadota</taxon>
        <taxon>Alphaproteobacteria</taxon>
        <taxon>Hyphomicrobiales</taxon>
        <taxon>Pleomorphomonadaceae</taxon>
        <taxon>Pleomorphomonas</taxon>
        <taxon>environmental samples</taxon>
    </lineage>
</organism>
<dbReference type="PROSITE" id="PS00211">
    <property type="entry name" value="ABC_TRANSPORTER_1"/>
    <property type="match status" value="1"/>
</dbReference>
<protein>
    <submittedName>
        <fullName evidence="5">Uncharacterized ABC transporter ATP-binding protein YufO</fullName>
    </submittedName>
</protein>
<dbReference type="SMART" id="SM00382">
    <property type="entry name" value="AAA"/>
    <property type="match status" value="2"/>
</dbReference>
<reference evidence="5" key="1">
    <citation type="submission" date="2016-08" db="EMBL/GenBank/DDBJ databases">
        <authorList>
            <person name="Seilhamer J.J."/>
        </authorList>
    </citation>
    <scope>NUCLEOTIDE SEQUENCE</scope>
    <source>
        <strain evidence="5">86</strain>
    </source>
</reference>
<evidence type="ECO:0000256" key="3">
    <source>
        <dbReference type="ARBA" id="ARBA00022840"/>
    </source>
</evidence>
<gene>
    <name evidence="5" type="primary">yufO</name>
    <name evidence="5" type="ORF">KL86PLE_40213</name>
</gene>
<keyword evidence="3 5" id="KW-0067">ATP-binding</keyword>
<sequence>MQRQPVLSVRGLTKTFGPVRANDAVSFDVGAGELVCLFGENGAGKSTLSACLAGLHSPDGGAIVLNGEPVRFSTAADAIGAGIALVHQHFLLVDDFTVLENIVLGHERGLFVNYRAAEKKLQALCRRYGISVRPDARVGDLTVGERQWVELLKALYHEAAVLILDEPTATLDLQESRKLFRIIDELKAAGVALVLISHSLAEVMRSDRVVVLRQGRVVGERITSETTPQELTRLMIGREVERKHRGSSRPGRPCLDVEHVTIRRPGGAPILDDVSFSVAEGEIFGLAGVAGNGQKPLMEAIAGVLPFSSGRVLIDGELLADLDVHGIQKLGVGHIPEDRLSEGLVGDFSIAENIALGSHRDVFADGHFLNRGAIRVAAATAIADYQIAAPSAETRARALSGGNAQRVVLARELAAASRVLLANQPTRGLDVGVIEYIHDRLIEKRAAGCAVVLASSELEDLLNLSDRIGVMFQGRLMGIVDARSTSIEEIGLMMAGQKREAA</sequence>
<dbReference type="InterPro" id="IPR003439">
    <property type="entry name" value="ABC_transporter-like_ATP-bd"/>
</dbReference>
<name>A0A212LFZ0_9HYPH</name>